<feature type="domain" description="HTH lacI-type" evidence="4">
    <location>
        <begin position="9"/>
        <end position="63"/>
    </location>
</feature>
<dbReference type="AlphaFoldDB" id="A0A4P6V4L0"/>
<reference evidence="5 6" key="1">
    <citation type="journal article" date="2017" name="Int. J. Syst. Evol. Microbiol.">
        <title>Roseitalea porphyridii gen. nov., sp. nov., isolated from a red alga, and reclassification of Hoeflea suaedae Chung et al. 2013 as Pseudohoeflea suaedae gen. nov., comb. nov.</title>
        <authorList>
            <person name="Hyeon J.W."/>
            <person name="Jeong S.E."/>
            <person name="Baek K."/>
            <person name="Jeon C.O."/>
        </authorList>
    </citation>
    <scope>NUCLEOTIDE SEQUENCE [LARGE SCALE GENOMIC DNA]</scope>
    <source>
        <strain evidence="5 6">MA7-20</strain>
    </source>
</reference>
<dbReference type="RefSeq" id="WP_131617502.1">
    <property type="nucleotide sequence ID" value="NZ_CP036532.1"/>
</dbReference>
<keyword evidence="2" id="KW-0238">DNA-binding</keyword>
<dbReference type="SUPFAM" id="SSF47413">
    <property type="entry name" value="lambda repressor-like DNA-binding domains"/>
    <property type="match status" value="1"/>
</dbReference>
<evidence type="ECO:0000256" key="2">
    <source>
        <dbReference type="ARBA" id="ARBA00023125"/>
    </source>
</evidence>
<evidence type="ECO:0000256" key="1">
    <source>
        <dbReference type="ARBA" id="ARBA00023015"/>
    </source>
</evidence>
<keyword evidence="3" id="KW-0804">Transcription</keyword>
<dbReference type="Proteomes" id="UP000293719">
    <property type="component" value="Chromosome"/>
</dbReference>
<dbReference type="Gene3D" id="1.10.260.40">
    <property type="entry name" value="lambda repressor-like DNA-binding domains"/>
    <property type="match status" value="1"/>
</dbReference>
<dbReference type="InterPro" id="IPR000843">
    <property type="entry name" value="HTH_LacI"/>
</dbReference>
<dbReference type="Pfam" id="PF13377">
    <property type="entry name" value="Peripla_BP_3"/>
    <property type="match status" value="1"/>
</dbReference>
<dbReference type="GO" id="GO:0000976">
    <property type="term" value="F:transcription cis-regulatory region binding"/>
    <property type="evidence" value="ECO:0007669"/>
    <property type="project" value="TreeGrafter"/>
</dbReference>
<dbReference type="PANTHER" id="PTHR30146:SF155">
    <property type="entry name" value="ALANINE RACEMASE"/>
    <property type="match status" value="1"/>
</dbReference>
<dbReference type="PROSITE" id="PS50932">
    <property type="entry name" value="HTH_LACI_2"/>
    <property type="match status" value="1"/>
</dbReference>
<organism evidence="5 6">
    <name type="scientific">Roseitalea porphyridii</name>
    <dbReference type="NCBI Taxonomy" id="1852022"/>
    <lineage>
        <taxon>Bacteria</taxon>
        <taxon>Pseudomonadati</taxon>
        <taxon>Pseudomonadota</taxon>
        <taxon>Alphaproteobacteria</taxon>
        <taxon>Hyphomicrobiales</taxon>
        <taxon>Ahrensiaceae</taxon>
        <taxon>Roseitalea</taxon>
    </lineage>
</organism>
<sequence length="348" mass="38731">MNEPIPRRASIRDVAAHVGMSVSTVSRALNGYADVSRKTRDKVRQAADALGYRASFAAATLRSRQTETITFMVSKPWTKFVDPFFLGLLDGVEMVLQAQGFDLQVVMAREYDKELDIIRRAVERNRCDGLIFSRTRPQDERIDYLQARGFPFVTIGQTNRNDHDWIDRDHSIIARTAIERLARLGHKRIAYLSTPYRYTYSHHARAGYRKGLEEAGLPHDPTLEVECFLSRRTGGEALTELVTTGAAPTAIFCGNDMIAISAMDAMRRLGLAPGRDIAVIGCDDMPVAALTDPPLTTFSQDLDALGMRMGRMILAKLGGERAPLQSFIDSKLIIRESDMPPMPEGVGQ</sequence>
<dbReference type="SMART" id="SM00354">
    <property type="entry name" value="HTH_LACI"/>
    <property type="match status" value="1"/>
</dbReference>
<dbReference type="GO" id="GO:0003700">
    <property type="term" value="F:DNA-binding transcription factor activity"/>
    <property type="evidence" value="ECO:0007669"/>
    <property type="project" value="TreeGrafter"/>
</dbReference>
<dbReference type="SUPFAM" id="SSF53822">
    <property type="entry name" value="Periplasmic binding protein-like I"/>
    <property type="match status" value="1"/>
</dbReference>
<dbReference type="PANTHER" id="PTHR30146">
    <property type="entry name" value="LACI-RELATED TRANSCRIPTIONAL REPRESSOR"/>
    <property type="match status" value="1"/>
</dbReference>
<dbReference type="InterPro" id="IPR010982">
    <property type="entry name" value="Lambda_DNA-bd_dom_sf"/>
</dbReference>
<dbReference type="InterPro" id="IPR046335">
    <property type="entry name" value="LacI/GalR-like_sensor"/>
</dbReference>
<accession>A0A4P6V4L0</accession>
<dbReference type="CDD" id="cd20010">
    <property type="entry name" value="PBP1_AglR-like"/>
    <property type="match status" value="1"/>
</dbReference>
<dbReference type="Pfam" id="PF00356">
    <property type="entry name" value="LacI"/>
    <property type="match status" value="1"/>
</dbReference>
<name>A0A4P6V4L0_9HYPH</name>
<dbReference type="Gene3D" id="3.40.50.2300">
    <property type="match status" value="2"/>
</dbReference>
<dbReference type="CDD" id="cd01392">
    <property type="entry name" value="HTH_LacI"/>
    <property type="match status" value="1"/>
</dbReference>
<dbReference type="OrthoDB" id="8328706at2"/>
<evidence type="ECO:0000256" key="3">
    <source>
        <dbReference type="ARBA" id="ARBA00023163"/>
    </source>
</evidence>
<protein>
    <submittedName>
        <fullName evidence="5">LacI family transcriptional regulator</fullName>
    </submittedName>
</protein>
<dbReference type="InterPro" id="IPR028082">
    <property type="entry name" value="Peripla_BP_I"/>
</dbReference>
<evidence type="ECO:0000313" key="5">
    <source>
        <dbReference type="EMBL" id="QBK31853.1"/>
    </source>
</evidence>
<evidence type="ECO:0000313" key="6">
    <source>
        <dbReference type="Proteomes" id="UP000293719"/>
    </source>
</evidence>
<keyword evidence="1" id="KW-0805">Transcription regulation</keyword>
<dbReference type="GeneID" id="90768681"/>
<proteinExistence type="predicted"/>
<evidence type="ECO:0000259" key="4">
    <source>
        <dbReference type="PROSITE" id="PS50932"/>
    </source>
</evidence>
<dbReference type="KEGG" id="rpod:E0E05_15340"/>
<keyword evidence="6" id="KW-1185">Reference proteome</keyword>
<dbReference type="EMBL" id="CP036532">
    <property type="protein sequence ID" value="QBK31853.1"/>
    <property type="molecule type" value="Genomic_DNA"/>
</dbReference>
<gene>
    <name evidence="5" type="ORF">E0E05_15340</name>
</gene>